<dbReference type="RefSeq" id="WP_132187509.1">
    <property type="nucleotide sequence ID" value="NZ_SLWM01000001.1"/>
</dbReference>
<feature type="signal peptide" evidence="3">
    <location>
        <begin position="1"/>
        <end position="22"/>
    </location>
</feature>
<protein>
    <submittedName>
        <fullName evidence="5">D-xylose transport system substrate-binding protein</fullName>
    </submittedName>
</protein>
<dbReference type="Gene3D" id="3.40.50.2300">
    <property type="match status" value="2"/>
</dbReference>
<keyword evidence="6" id="KW-1185">Reference proteome</keyword>
<dbReference type="InterPro" id="IPR025997">
    <property type="entry name" value="SBP_2_dom"/>
</dbReference>
<dbReference type="InterPro" id="IPR028082">
    <property type="entry name" value="Peripla_BP_I"/>
</dbReference>
<dbReference type="EMBL" id="SLWM01000001">
    <property type="protein sequence ID" value="TCO31447.1"/>
    <property type="molecule type" value="Genomic_DNA"/>
</dbReference>
<evidence type="ECO:0000313" key="5">
    <source>
        <dbReference type="EMBL" id="TCO31447.1"/>
    </source>
</evidence>
<proteinExistence type="predicted"/>
<gene>
    <name evidence="5" type="ORF">EV644_10187</name>
</gene>
<organism evidence="5 6">
    <name type="scientific">Kribbella orskensis</name>
    <dbReference type="NCBI Taxonomy" id="2512216"/>
    <lineage>
        <taxon>Bacteria</taxon>
        <taxon>Bacillati</taxon>
        <taxon>Actinomycetota</taxon>
        <taxon>Actinomycetes</taxon>
        <taxon>Propionibacteriales</taxon>
        <taxon>Kribbellaceae</taxon>
        <taxon>Kribbella</taxon>
    </lineage>
</organism>
<dbReference type="SUPFAM" id="SSF53822">
    <property type="entry name" value="Periplasmic binding protein-like I"/>
    <property type="match status" value="1"/>
</dbReference>
<evidence type="ECO:0000256" key="3">
    <source>
        <dbReference type="SAM" id="SignalP"/>
    </source>
</evidence>
<evidence type="ECO:0000259" key="4">
    <source>
        <dbReference type="Pfam" id="PF13407"/>
    </source>
</evidence>
<feature type="chain" id="PRO_5047114409" evidence="3">
    <location>
        <begin position="23"/>
        <end position="370"/>
    </location>
</feature>
<dbReference type="InterPro" id="IPR050555">
    <property type="entry name" value="Bact_Solute-Bind_Prot2"/>
</dbReference>
<accession>A0ABY2BT60</accession>
<dbReference type="Pfam" id="PF13407">
    <property type="entry name" value="Peripla_BP_4"/>
    <property type="match status" value="1"/>
</dbReference>
<reference evidence="5 6" key="1">
    <citation type="journal article" date="2015" name="Stand. Genomic Sci.">
        <title>Genomic Encyclopedia of Bacterial and Archaeal Type Strains, Phase III: the genomes of soil and plant-associated and newly described type strains.</title>
        <authorList>
            <person name="Whitman W.B."/>
            <person name="Woyke T."/>
            <person name="Klenk H.P."/>
            <person name="Zhou Y."/>
            <person name="Lilburn T.G."/>
            <person name="Beck B.J."/>
            <person name="De Vos P."/>
            <person name="Vandamme P."/>
            <person name="Eisen J.A."/>
            <person name="Garrity G."/>
            <person name="Hugenholtz P."/>
            <person name="Kyrpides N.C."/>
        </authorList>
    </citation>
    <scope>NUCLEOTIDE SEQUENCE [LARGE SCALE GENOMIC DNA]</scope>
    <source>
        <strain evidence="5 6">VKM Ac-2538</strain>
    </source>
</reference>
<sequence>MKANLHVLRTALALTGVAAAMAGLTACGNNNASSSGGSSAPPANTKVGILLPDTATSPRWVSADPTELRKQCADNKLTCYIDNANGSATTQQSQAQALINAGVGVLLVVNLDSGSGKAIESLAQQHNVVTIDYDRLTAGGSAAYYVSYDNVKVGEDQGTALTQASEVKGKPAVNYVEIDGAPTDNNAAQFAQGYNSVLSKQPGWTKLADQTGNWDAATAQTVFTTMLGQHPNINAVMVANDTMAQSVINVLRAQGLAGKVAVSGQDATAGGLDNVMAGTQAFTIYKPVAGEADVAIKLAAQILAGQKPTAPTTVKDPTTGREVPAYLADPTVITKANVALPVTDGYVTAAAVCPTPALVQLCEANGIKMP</sequence>
<comment type="caution">
    <text evidence="5">The sequence shown here is derived from an EMBL/GenBank/DDBJ whole genome shotgun (WGS) entry which is preliminary data.</text>
</comment>
<keyword evidence="2 3" id="KW-0732">Signal</keyword>
<evidence type="ECO:0000256" key="2">
    <source>
        <dbReference type="ARBA" id="ARBA00022729"/>
    </source>
</evidence>
<name>A0ABY2BT60_9ACTN</name>
<dbReference type="PANTHER" id="PTHR30036">
    <property type="entry name" value="D-XYLOSE-BINDING PERIPLASMIC PROTEIN"/>
    <property type="match status" value="1"/>
</dbReference>
<dbReference type="PANTHER" id="PTHR30036:SF1">
    <property type="entry name" value="D-XYLOSE-BINDING PERIPLASMIC PROTEIN"/>
    <property type="match status" value="1"/>
</dbReference>
<dbReference type="Proteomes" id="UP000295818">
    <property type="component" value="Unassembled WGS sequence"/>
</dbReference>
<evidence type="ECO:0000313" key="6">
    <source>
        <dbReference type="Proteomes" id="UP000295818"/>
    </source>
</evidence>
<dbReference type="PROSITE" id="PS51257">
    <property type="entry name" value="PROKAR_LIPOPROTEIN"/>
    <property type="match status" value="1"/>
</dbReference>
<evidence type="ECO:0000256" key="1">
    <source>
        <dbReference type="ARBA" id="ARBA00004196"/>
    </source>
</evidence>
<feature type="domain" description="Periplasmic binding protein" evidence="4">
    <location>
        <begin position="50"/>
        <end position="307"/>
    </location>
</feature>
<comment type="subcellular location">
    <subcellularLocation>
        <location evidence="1">Cell envelope</location>
    </subcellularLocation>
</comment>